<name>A0AAV4W8S6_CAEEX</name>
<evidence type="ECO:0000313" key="2">
    <source>
        <dbReference type="Proteomes" id="UP001054945"/>
    </source>
</evidence>
<organism evidence="1 2">
    <name type="scientific">Caerostris extrusa</name>
    <name type="common">Bark spider</name>
    <name type="synonym">Caerostris bankana</name>
    <dbReference type="NCBI Taxonomy" id="172846"/>
    <lineage>
        <taxon>Eukaryota</taxon>
        <taxon>Metazoa</taxon>
        <taxon>Ecdysozoa</taxon>
        <taxon>Arthropoda</taxon>
        <taxon>Chelicerata</taxon>
        <taxon>Arachnida</taxon>
        <taxon>Araneae</taxon>
        <taxon>Araneomorphae</taxon>
        <taxon>Entelegynae</taxon>
        <taxon>Araneoidea</taxon>
        <taxon>Araneidae</taxon>
        <taxon>Caerostris</taxon>
    </lineage>
</organism>
<proteinExistence type="predicted"/>
<dbReference type="Proteomes" id="UP001054945">
    <property type="component" value="Unassembled WGS sequence"/>
</dbReference>
<protein>
    <submittedName>
        <fullName evidence="1">Uncharacterized protein</fullName>
    </submittedName>
</protein>
<evidence type="ECO:0000313" key="1">
    <source>
        <dbReference type="EMBL" id="GIY78455.1"/>
    </source>
</evidence>
<sequence length="101" mass="11627">KFCEQTWKSGIVNFATLILQILKSIVAGILETNTIEVPQPFLDLVLLTWFKILIRDQHWQRTMTQGGQLWVKLILQHNSVLPDTHQITNCEETATAARKNK</sequence>
<dbReference type="EMBL" id="BPLR01015759">
    <property type="protein sequence ID" value="GIY78455.1"/>
    <property type="molecule type" value="Genomic_DNA"/>
</dbReference>
<gene>
    <name evidence="1" type="ORF">CEXT_570191</name>
</gene>
<keyword evidence="2" id="KW-1185">Reference proteome</keyword>
<reference evidence="1 2" key="1">
    <citation type="submission" date="2021-06" db="EMBL/GenBank/DDBJ databases">
        <title>Caerostris extrusa draft genome.</title>
        <authorList>
            <person name="Kono N."/>
            <person name="Arakawa K."/>
        </authorList>
    </citation>
    <scope>NUCLEOTIDE SEQUENCE [LARGE SCALE GENOMIC DNA]</scope>
</reference>
<dbReference type="AlphaFoldDB" id="A0AAV4W8S6"/>
<feature type="non-terminal residue" evidence="1">
    <location>
        <position position="1"/>
    </location>
</feature>
<comment type="caution">
    <text evidence="1">The sequence shown here is derived from an EMBL/GenBank/DDBJ whole genome shotgun (WGS) entry which is preliminary data.</text>
</comment>
<accession>A0AAV4W8S6</accession>